<evidence type="ECO:0000256" key="3">
    <source>
        <dbReference type="ARBA" id="ARBA00022692"/>
    </source>
</evidence>
<feature type="transmembrane region" description="Helical" evidence="7">
    <location>
        <begin position="158"/>
        <end position="176"/>
    </location>
</feature>
<feature type="transmembrane region" description="Helical" evidence="7">
    <location>
        <begin position="350"/>
        <end position="367"/>
    </location>
</feature>
<dbReference type="Proteomes" id="UP000317650">
    <property type="component" value="Chromosome 11"/>
</dbReference>
<accession>A0A4S8J393</accession>
<feature type="transmembrane region" description="Helical" evidence="7">
    <location>
        <begin position="373"/>
        <end position="398"/>
    </location>
</feature>
<feature type="transmembrane region" description="Helical" evidence="7">
    <location>
        <begin position="418"/>
        <end position="439"/>
    </location>
</feature>
<reference evidence="8 9" key="1">
    <citation type="journal article" date="2019" name="Nat. Plants">
        <title>Genome sequencing of Musa balbisiana reveals subgenome evolution and function divergence in polyploid bananas.</title>
        <authorList>
            <person name="Yao X."/>
        </authorList>
    </citation>
    <scope>NUCLEOTIDE SEQUENCE [LARGE SCALE GENOMIC DNA]</scope>
    <source>
        <strain evidence="9">cv. DH-PKW</strain>
        <tissue evidence="8">Leaves</tissue>
    </source>
</reference>
<dbReference type="STRING" id="52838.A0A4S8J393"/>
<proteinExistence type="inferred from homology"/>
<comment type="subcellular location">
    <subcellularLocation>
        <location evidence="1">Membrane</location>
        <topology evidence="1">Multi-pass membrane protein</topology>
    </subcellularLocation>
</comment>
<name>A0A4S8J393_MUSBA</name>
<evidence type="ECO:0000313" key="9">
    <source>
        <dbReference type="Proteomes" id="UP000317650"/>
    </source>
</evidence>
<feature type="transmembrane region" description="Helical" evidence="7">
    <location>
        <begin position="311"/>
        <end position="338"/>
    </location>
</feature>
<feature type="transmembrane region" description="Helical" evidence="7">
    <location>
        <begin position="63"/>
        <end position="85"/>
    </location>
</feature>
<dbReference type="Gene3D" id="1.10.4160.10">
    <property type="entry name" value="Hydantoin permease"/>
    <property type="match status" value="1"/>
</dbReference>
<comment type="caution">
    <text evidence="8">The sequence shown here is derived from an EMBL/GenBank/DDBJ whole genome shotgun (WGS) entry which is preliminary data.</text>
</comment>
<evidence type="ECO:0000256" key="5">
    <source>
        <dbReference type="ARBA" id="ARBA00023136"/>
    </source>
</evidence>
<feature type="region of interest" description="Disordered" evidence="6">
    <location>
        <begin position="1"/>
        <end position="24"/>
    </location>
</feature>
<feature type="transmembrane region" description="Helical" evidence="7">
    <location>
        <begin position="188"/>
        <end position="206"/>
    </location>
</feature>
<protein>
    <submittedName>
        <fullName evidence="8">Uncharacterized protein</fullName>
    </submittedName>
</protein>
<sequence>MCLPSGNDDGGGAAPGGNVDFHPTTPAQRTATAWDMAGLWIGLVVGVPSYYLAGSLVEAGMSWWQGVAVVVAAKVILLGPLLAAAQPGTRYGVPFPVLARATFGVRGAHVVVLLRAIVACGWFGIETWIGGQAIFLLLPASLRLSPYATPLPWLATSPLELAAFLLFWAAQLALLWKGMHGIRALQKISAPILALLAALLLGWAYSSAGGFGPMLSLAPRLSPPEFWALFFPSLTANVGSWAAVALSIPDFSRYARSQTDQVAGQLGLPLFMGAFAFVGLAVTSSTMVIFGRVVSNPIELLSMIDGTLAKLLAVPGITLAVVTTNIPANVVAPANALVSFRPATFSFRGGALLTALTAILFQPWRIFRSTDSFVYTWLVSYSAVMGPIAGVLLADYYVVRRMELDVEELYWSSAAGRYYYTGGYNVVAMATVMASLAPVVPGFLHKVRVVKSVPGALVFIYNVSWFFGFFSSVGIYLVISAFCSRRGGRGDCQVTLSSSCPPALEEPLLRHWRINYERFRGVDRPRCRKTPFPP</sequence>
<keyword evidence="9" id="KW-1185">Reference proteome</keyword>
<dbReference type="PANTHER" id="PTHR30618:SF0">
    <property type="entry name" value="PURINE-URACIL PERMEASE NCS1"/>
    <property type="match status" value="1"/>
</dbReference>
<dbReference type="FunFam" id="1.10.4160.10:FF:000001">
    <property type="entry name" value="Uracil permease, putative"/>
    <property type="match status" value="1"/>
</dbReference>
<evidence type="ECO:0000256" key="1">
    <source>
        <dbReference type="ARBA" id="ARBA00004141"/>
    </source>
</evidence>
<evidence type="ECO:0000256" key="7">
    <source>
        <dbReference type="SAM" id="Phobius"/>
    </source>
</evidence>
<evidence type="ECO:0000256" key="4">
    <source>
        <dbReference type="ARBA" id="ARBA00022989"/>
    </source>
</evidence>
<feature type="transmembrane region" description="Helical" evidence="7">
    <location>
        <begin position="112"/>
        <end position="138"/>
    </location>
</feature>
<dbReference type="CDD" id="cd11485">
    <property type="entry name" value="SLC-NCS1sbd_YbbW-like"/>
    <property type="match status" value="1"/>
</dbReference>
<dbReference type="InterPro" id="IPR045225">
    <property type="entry name" value="Uracil/uridine/allantoin_perm"/>
</dbReference>
<feature type="transmembrane region" description="Helical" evidence="7">
    <location>
        <begin position="268"/>
        <end position="291"/>
    </location>
</feature>
<dbReference type="Pfam" id="PF02133">
    <property type="entry name" value="Transp_cyt_pur"/>
    <property type="match status" value="1"/>
</dbReference>
<evidence type="ECO:0000313" key="8">
    <source>
        <dbReference type="EMBL" id="THU55853.1"/>
    </source>
</evidence>
<dbReference type="GO" id="GO:0005886">
    <property type="term" value="C:plasma membrane"/>
    <property type="evidence" value="ECO:0007669"/>
    <property type="project" value="TreeGrafter"/>
</dbReference>
<keyword evidence="3 7" id="KW-0812">Transmembrane</keyword>
<keyword evidence="4 7" id="KW-1133">Transmembrane helix</keyword>
<feature type="transmembrane region" description="Helical" evidence="7">
    <location>
        <begin position="37"/>
        <end position="57"/>
    </location>
</feature>
<comment type="similarity">
    <text evidence="2">Belongs to the purine-cytosine permease (2.A.39) family.</text>
</comment>
<feature type="transmembrane region" description="Helical" evidence="7">
    <location>
        <begin position="226"/>
        <end position="248"/>
    </location>
</feature>
<keyword evidence="5 7" id="KW-0472">Membrane</keyword>
<dbReference type="GO" id="GO:0015205">
    <property type="term" value="F:nucleobase transmembrane transporter activity"/>
    <property type="evidence" value="ECO:0007669"/>
    <property type="project" value="TreeGrafter"/>
</dbReference>
<dbReference type="InterPro" id="IPR001248">
    <property type="entry name" value="Pur-cyt_permease"/>
</dbReference>
<feature type="transmembrane region" description="Helical" evidence="7">
    <location>
        <begin position="459"/>
        <end position="479"/>
    </location>
</feature>
<gene>
    <name evidence="8" type="ORF">C4D60_Mb11t11010</name>
</gene>
<dbReference type="AlphaFoldDB" id="A0A4S8J393"/>
<evidence type="ECO:0000256" key="6">
    <source>
        <dbReference type="SAM" id="MobiDB-lite"/>
    </source>
</evidence>
<dbReference type="EMBL" id="PYDT01000007">
    <property type="protein sequence ID" value="THU55853.1"/>
    <property type="molecule type" value="Genomic_DNA"/>
</dbReference>
<organism evidence="8 9">
    <name type="scientific">Musa balbisiana</name>
    <name type="common">Banana</name>
    <dbReference type="NCBI Taxonomy" id="52838"/>
    <lineage>
        <taxon>Eukaryota</taxon>
        <taxon>Viridiplantae</taxon>
        <taxon>Streptophyta</taxon>
        <taxon>Embryophyta</taxon>
        <taxon>Tracheophyta</taxon>
        <taxon>Spermatophyta</taxon>
        <taxon>Magnoliopsida</taxon>
        <taxon>Liliopsida</taxon>
        <taxon>Zingiberales</taxon>
        <taxon>Musaceae</taxon>
        <taxon>Musa</taxon>
    </lineage>
</organism>
<evidence type="ECO:0000256" key="2">
    <source>
        <dbReference type="ARBA" id="ARBA00008974"/>
    </source>
</evidence>
<dbReference type="PANTHER" id="PTHR30618">
    <property type="entry name" value="NCS1 FAMILY PURINE/PYRIMIDINE TRANSPORTER"/>
    <property type="match status" value="1"/>
</dbReference>